<keyword evidence="2" id="KW-1133">Transmembrane helix</keyword>
<feature type="transmembrane region" description="Helical" evidence="2">
    <location>
        <begin position="138"/>
        <end position="158"/>
    </location>
</feature>
<feature type="transmembrane region" description="Helical" evidence="2">
    <location>
        <begin position="45"/>
        <end position="63"/>
    </location>
</feature>
<proteinExistence type="predicted"/>
<keyword evidence="2" id="KW-0472">Membrane</keyword>
<evidence type="ECO:0000256" key="1">
    <source>
        <dbReference type="SAM" id="MobiDB-lite"/>
    </source>
</evidence>
<evidence type="ECO:0000256" key="2">
    <source>
        <dbReference type="SAM" id="Phobius"/>
    </source>
</evidence>
<dbReference type="STRING" id="1834516.BL253_00760"/>
<dbReference type="EMBL" id="MOMC01000003">
    <property type="protein sequence ID" value="ONH33699.1"/>
    <property type="molecule type" value="Genomic_DNA"/>
</dbReference>
<organism evidence="4 5">
    <name type="scientific">Pseudofrankia asymbiotica</name>
    <dbReference type="NCBI Taxonomy" id="1834516"/>
    <lineage>
        <taxon>Bacteria</taxon>
        <taxon>Bacillati</taxon>
        <taxon>Actinomycetota</taxon>
        <taxon>Actinomycetes</taxon>
        <taxon>Frankiales</taxon>
        <taxon>Frankiaceae</taxon>
        <taxon>Pseudofrankia</taxon>
    </lineage>
</organism>
<feature type="compositionally biased region" description="Basic and acidic residues" evidence="1">
    <location>
        <begin position="11"/>
        <end position="20"/>
    </location>
</feature>
<protein>
    <recommendedName>
        <fullName evidence="3">DUF6542 domain-containing protein</fullName>
    </recommendedName>
</protein>
<dbReference type="AlphaFoldDB" id="A0A1V2IL37"/>
<feature type="region of interest" description="Disordered" evidence="1">
    <location>
        <begin position="1"/>
        <end position="33"/>
    </location>
</feature>
<evidence type="ECO:0000313" key="5">
    <source>
        <dbReference type="Proteomes" id="UP000188929"/>
    </source>
</evidence>
<feature type="domain" description="DUF6542" evidence="3">
    <location>
        <begin position="44"/>
        <end position="160"/>
    </location>
</feature>
<evidence type="ECO:0000313" key="4">
    <source>
        <dbReference type="EMBL" id="ONH33699.1"/>
    </source>
</evidence>
<comment type="caution">
    <text evidence="4">The sequence shown here is derived from an EMBL/GenBank/DDBJ whole genome shotgun (WGS) entry which is preliminary data.</text>
</comment>
<keyword evidence="2" id="KW-0812">Transmembrane</keyword>
<dbReference type="Pfam" id="PF20177">
    <property type="entry name" value="DUF6542"/>
    <property type="match status" value="1"/>
</dbReference>
<dbReference type="Proteomes" id="UP000188929">
    <property type="component" value="Unassembled WGS sequence"/>
</dbReference>
<gene>
    <name evidence="4" type="ORF">BL253_00760</name>
</gene>
<feature type="transmembrane region" description="Helical" evidence="2">
    <location>
        <begin position="96"/>
        <end position="118"/>
    </location>
</feature>
<keyword evidence="5" id="KW-1185">Reference proteome</keyword>
<evidence type="ECO:0000259" key="3">
    <source>
        <dbReference type="Pfam" id="PF20177"/>
    </source>
</evidence>
<dbReference type="InterPro" id="IPR046672">
    <property type="entry name" value="DUF6542"/>
</dbReference>
<reference evidence="5" key="1">
    <citation type="submission" date="2016-10" db="EMBL/GenBank/DDBJ databases">
        <title>Frankia sp. NRRL B-16386 Genome sequencing.</title>
        <authorList>
            <person name="Ghodhbane-Gtari F."/>
            <person name="Swanson E."/>
            <person name="Gueddou A."/>
            <person name="Hezbri K."/>
            <person name="Ktari K."/>
            <person name="Nouioui I."/>
            <person name="Morris K."/>
            <person name="Simpson S."/>
            <person name="Abebe-Akele F."/>
            <person name="Thomas K."/>
            <person name="Gtari M."/>
            <person name="Tisa L.S."/>
        </authorList>
    </citation>
    <scope>NUCLEOTIDE SEQUENCE [LARGE SCALE GENOMIC DNA]</scope>
    <source>
        <strain evidence="5">NRRL B-16386</strain>
    </source>
</reference>
<name>A0A1V2IL37_9ACTN</name>
<sequence>MPDRQPAGSRGRPDRPRGPVDRPPTGRRRSTLQPTTVISDNRRGLTAFGASLAVLIIGAVGAAADVAVFGHLGWIFGVLFVSACAASTLRTHVDDLVGVVIMPPLVYAVITAGVGFLHPATGSDGGLKTKAIDIGSELILRAPSLLIAELLVVSIALVRARRATVARRERARALAASRTRRDARP</sequence>
<accession>A0A1V2IL37</accession>
<feature type="transmembrane region" description="Helical" evidence="2">
    <location>
        <begin position="69"/>
        <end position="89"/>
    </location>
</feature>